<organism evidence="1">
    <name type="scientific">Listeria phage LP-083-1</name>
    <dbReference type="NCBI Taxonomy" id="1458854"/>
    <lineage>
        <taxon>Viruses</taxon>
        <taxon>Duplodnaviria</taxon>
        <taxon>Heunggongvirae</taxon>
        <taxon>Uroviricota</taxon>
        <taxon>Caudoviricetes</taxon>
    </lineage>
</organism>
<evidence type="ECO:0000313" key="1">
    <source>
        <dbReference type="EMBL" id="AHL19012.1"/>
    </source>
</evidence>
<name>A0A059T6Q0_9CAUD</name>
<accession>A0A059T6Q0</accession>
<dbReference type="EMBL" id="KJ094028">
    <property type="protein sequence ID" value="AHL19012.1"/>
    <property type="molecule type" value="Genomic_DNA"/>
</dbReference>
<gene>
    <name evidence="1" type="ORF">LP083-1_047</name>
</gene>
<protein>
    <submittedName>
        <fullName evidence="1">Uncharacterized protein</fullName>
    </submittedName>
</protein>
<proteinExistence type="predicted"/>
<sequence length="102" mass="11445">MTQVVIIIETSQDGENIQLDQVMHVRNYDLLNAEEFKPHHVTDGFLHGVESSREKATSAIIEGMDSLGQQFIDNNFEPVKINIVDNTGFTLIVTVIKVNPHV</sequence>
<reference evidence="1" key="1">
    <citation type="journal article" date="2014" name="Appl. Environ. Microbiol.">
        <title>Comparative genomic and morphological analysis of Listeria phages isolated from farm environments.</title>
        <authorList>
            <person name="Denes T."/>
            <person name="Vongkamjan K."/>
            <person name="Ackermann H.W."/>
            <person name="Moreno Switt A.I."/>
            <person name="Wiedmann M."/>
            <person name="den Bakker H.C."/>
        </authorList>
    </citation>
    <scope>NUCLEOTIDE SEQUENCE</scope>
</reference>